<organism evidence="2 3">
    <name type="scientific">Roridomyces roridus</name>
    <dbReference type="NCBI Taxonomy" id="1738132"/>
    <lineage>
        <taxon>Eukaryota</taxon>
        <taxon>Fungi</taxon>
        <taxon>Dikarya</taxon>
        <taxon>Basidiomycota</taxon>
        <taxon>Agaricomycotina</taxon>
        <taxon>Agaricomycetes</taxon>
        <taxon>Agaricomycetidae</taxon>
        <taxon>Agaricales</taxon>
        <taxon>Marasmiineae</taxon>
        <taxon>Mycenaceae</taxon>
        <taxon>Roridomyces</taxon>
    </lineage>
</organism>
<dbReference type="AlphaFoldDB" id="A0AAD7BNS2"/>
<reference evidence="2" key="1">
    <citation type="submission" date="2023-03" db="EMBL/GenBank/DDBJ databases">
        <title>Massive genome expansion in bonnet fungi (Mycena s.s.) driven by repeated elements and novel gene families across ecological guilds.</title>
        <authorList>
            <consortium name="Lawrence Berkeley National Laboratory"/>
            <person name="Harder C.B."/>
            <person name="Miyauchi S."/>
            <person name="Viragh M."/>
            <person name="Kuo A."/>
            <person name="Thoen E."/>
            <person name="Andreopoulos B."/>
            <person name="Lu D."/>
            <person name="Skrede I."/>
            <person name="Drula E."/>
            <person name="Henrissat B."/>
            <person name="Morin E."/>
            <person name="Kohler A."/>
            <person name="Barry K."/>
            <person name="LaButti K."/>
            <person name="Morin E."/>
            <person name="Salamov A."/>
            <person name="Lipzen A."/>
            <person name="Mereny Z."/>
            <person name="Hegedus B."/>
            <person name="Baldrian P."/>
            <person name="Stursova M."/>
            <person name="Weitz H."/>
            <person name="Taylor A."/>
            <person name="Grigoriev I.V."/>
            <person name="Nagy L.G."/>
            <person name="Martin F."/>
            <person name="Kauserud H."/>
        </authorList>
    </citation>
    <scope>NUCLEOTIDE SEQUENCE</scope>
    <source>
        <strain evidence="2">9284</strain>
    </source>
</reference>
<dbReference type="Proteomes" id="UP001221142">
    <property type="component" value="Unassembled WGS sequence"/>
</dbReference>
<keyword evidence="3" id="KW-1185">Reference proteome</keyword>
<sequence length="153" mass="16907">MQHIRPPHRDMSPPLLAAPRRRSPGPGTPLPRRRRRPCSPSPTLPVLALHACPRSLRPSQPNTNVPMPTSPSKPSTPSSRGRRQEAVVKRPIRARLARAYVKSTPSRASLTAWSHLPIEPSRLLRPGYHACASQAHARLRVPRIPSATPTLKV</sequence>
<evidence type="ECO:0000313" key="3">
    <source>
        <dbReference type="Proteomes" id="UP001221142"/>
    </source>
</evidence>
<protein>
    <submittedName>
        <fullName evidence="2">Uncharacterized protein</fullName>
    </submittedName>
</protein>
<accession>A0AAD7BNS2</accession>
<evidence type="ECO:0000256" key="1">
    <source>
        <dbReference type="SAM" id="MobiDB-lite"/>
    </source>
</evidence>
<name>A0AAD7BNS2_9AGAR</name>
<gene>
    <name evidence="2" type="ORF">FB45DRAFT_922368</name>
</gene>
<feature type="region of interest" description="Disordered" evidence="1">
    <location>
        <begin position="1"/>
        <end position="87"/>
    </location>
</feature>
<proteinExistence type="predicted"/>
<feature type="compositionally biased region" description="Low complexity" evidence="1">
    <location>
        <begin position="66"/>
        <end position="79"/>
    </location>
</feature>
<comment type="caution">
    <text evidence="2">The sequence shown here is derived from an EMBL/GenBank/DDBJ whole genome shotgun (WGS) entry which is preliminary data.</text>
</comment>
<evidence type="ECO:0000313" key="2">
    <source>
        <dbReference type="EMBL" id="KAJ7625822.1"/>
    </source>
</evidence>
<dbReference type="EMBL" id="JARKIF010000012">
    <property type="protein sequence ID" value="KAJ7625822.1"/>
    <property type="molecule type" value="Genomic_DNA"/>
</dbReference>